<reference evidence="3" key="1">
    <citation type="submission" date="2007-10" db="EMBL/GenBank/DDBJ databases">
        <title>Genome sequence of Campylobacter concisus 13826 isolated from human feces.</title>
        <authorList>
            <person name="Fouts D.E."/>
            <person name="Mongodin E.F."/>
            <person name="Puiu D."/>
            <person name="Sebastian Y."/>
            <person name="Miller W.G."/>
            <person name="Mandrell R.E."/>
            <person name="On S."/>
            <person name="Nelson K.E."/>
        </authorList>
    </citation>
    <scope>NUCLEOTIDE SEQUENCE [LARGE SCALE GENOMIC DNA]</scope>
    <source>
        <strain evidence="3">13826</strain>
    </source>
</reference>
<dbReference type="Gene3D" id="3.40.50.300">
    <property type="entry name" value="P-loop containing nucleotide triphosphate hydrolases"/>
    <property type="match status" value="1"/>
</dbReference>
<evidence type="ECO:0000313" key="3">
    <source>
        <dbReference type="Proteomes" id="UP000001121"/>
    </source>
</evidence>
<dbReference type="InterPro" id="IPR003959">
    <property type="entry name" value="ATPase_AAA_core"/>
</dbReference>
<dbReference type="RefSeq" id="WP_012001021.1">
    <property type="nucleotide sequence ID" value="NC_009802.2"/>
</dbReference>
<dbReference type="Proteomes" id="UP000001121">
    <property type="component" value="Chromosome"/>
</dbReference>
<proteinExistence type="predicted"/>
<accession>A7ZB39</accession>
<dbReference type="Pfam" id="PF13304">
    <property type="entry name" value="AAA_21"/>
    <property type="match status" value="1"/>
</dbReference>
<dbReference type="eggNOG" id="COG4637">
    <property type="taxonomic scope" value="Bacteria"/>
</dbReference>
<sequence length="357" mass="41200">MKIEKITIEGYKSIKSLRDFELKNINILIGANGVGKSNFISVFKMVNYMLYKRLQEHTQDKGPDSFLYFGRKITNQILLDFAFGSNGYDVTLIPTQNNQLLIKREHVRFKGYNYINTIGSNMLESHLMEAPKYAYSQQIAQYTLDAIRSWKLYHFHDTGETSPIKGVCQANDNIIFKANAQNISAFLKRLKDGYLDYYEKIVSTIQDVAPFFGGFILRDSDYIQLEWYDKSDPDTPFKAHMLSDGTLRFICLATLLLQPFELMPDTIIIDEPELGLHPFAINILSALIKRAAEKKQIIISSQSVELINYFTPEDIIVVDRKNKETVFRRLKEEELGDWLQDYTLGEIWKSNLIGGRP</sequence>
<dbReference type="GO" id="GO:0000731">
    <property type="term" value="P:DNA synthesis involved in DNA repair"/>
    <property type="evidence" value="ECO:0007669"/>
    <property type="project" value="TreeGrafter"/>
</dbReference>
<dbReference type="KEGG" id="cco:CCC13826_1775"/>
<dbReference type="STRING" id="360104.CCC13826_1775"/>
<feature type="domain" description="ATPase AAA-type core" evidence="1">
    <location>
        <begin position="226"/>
        <end position="308"/>
    </location>
</feature>
<dbReference type="GO" id="GO:0005524">
    <property type="term" value="F:ATP binding"/>
    <property type="evidence" value="ECO:0007669"/>
    <property type="project" value="InterPro"/>
</dbReference>
<evidence type="ECO:0000313" key="2">
    <source>
        <dbReference type="EMBL" id="EAT99150.1"/>
    </source>
</evidence>
<dbReference type="GO" id="GO:0016887">
    <property type="term" value="F:ATP hydrolysis activity"/>
    <property type="evidence" value="ECO:0007669"/>
    <property type="project" value="InterPro"/>
</dbReference>
<dbReference type="InterPro" id="IPR027417">
    <property type="entry name" value="P-loop_NTPase"/>
</dbReference>
<dbReference type="OrthoDB" id="9816506at2"/>
<protein>
    <submittedName>
        <fullName evidence="2">ATPase, AAA family</fullName>
    </submittedName>
</protein>
<dbReference type="InterPro" id="IPR014555">
    <property type="entry name" value="RecF-like"/>
</dbReference>
<name>A7ZB39_CAMC1</name>
<dbReference type="PIRSF" id="PIRSF029347">
    <property type="entry name" value="RecF"/>
    <property type="match status" value="1"/>
</dbReference>
<dbReference type="SUPFAM" id="SSF52540">
    <property type="entry name" value="P-loop containing nucleoside triphosphate hydrolases"/>
    <property type="match status" value="1"/>
</dbReference>
<dbReference type="AlphaFoldDB" id="A7ZB39"/>
<dbReference type="GO" id="GO:0006302">
    <property type="term" value="P:double-strand break repair"/>
    <property type="evidence" value="ECO:0007669"/>
    <property type="project" value="TreeGrafter"/>
</dbReference>
<gene>
    <name evidence="2" type="ORF">CCC13826_1775</name>
</gene>
<dbReference type="PANTHER" id="PTHR32182">
    <property type="entry name" value="DNA REPLICATION AND REPAIR PROTEIN RECF"/>
    <property type="match status" value="1"/>
</dbReference>
<evidence type="ECO:0000259" key="1">
    <source>
        <dbReference type="Pfam" id="PF13304"/>
    </source>
</evidence>
<organism evidence="2 3">
    <name type="scientific">Campylobacter concisus (strain 13826)</name>
    <dbReference type="NCBI Taxonomy" id="360104"/>
    <lineage>
        <taxon>Bacteria</taxon>
        <taxon>Pseudomonadati</taxon>
        <taxon>Campylobacterota</taxon>
        <taxon>Epsilonproteobacteria</taxon>
        <taxon>Campylobacterales</taxon>
        <taxon>Campylobacteraceae</taxon>
        <taxon>Campylobacter</taxon>
    </lineage>
</organism>
<dbReference type="PANTHER" id="PTHR32182:SF22">
    <property type="entry name" value="ATP-DEPENDENT ENDONUCLEASE, OLD FAMILY-RELATED"/>
    <property type="match status" value="1"/>
</dbReference>
<dbReference type="EMBL" id="CP000792">
    <property type="protein sequence ID" value="EAT99150.1"/>
    <property type="molecule type" value="Genomic_DNA"/>
</dbReference>
<dbReference type="HOGENOM" id="CLU_035814_1_1_7"/>